<evidence type="ECO:0000256" key="1">
    <source>
        <dbReference type="SAM" id="MobiDB-lite"/>
    </source>
</evidence>
<evidence type="ECO:0000313" key="2">
    <source>
        <dbReference type="EMBL" id="RTE81367.1"/>
    </source>
</evidence>
<reference evidence="2 3" key="1">
    <citation type="submission" date="2017-06" db="EMBL/GenBank/DDBJ databases">
        <title>Comparative genomic analysis of Ambrosia Fusariam Clade fungi.</title>
        <authorList>
            <person name="Stajich J.E."/>
            <person name="Carrillo J."/>
            <person name="Kijimoto T."/>
            <person name="Eskalen A."/>
            <person name="O'Donnell K."/>
            <person name="Kasson M."/>
        </authorList>
    </citation>
    <scope>NUCLEOTIDE SEQUENCE [LARGE SCALE GENOMIC DNA]</scope>
    <source>
        <strain evidence="2 3">UCR1854</strain>
    </source>
</reference>
<evidence type="ECO:0000313" key="3">
    <source>
        <dbReference type="Proteomes" id="UP000287124"/>
    </source>
</evidence>
<gene>
    <name evidence="2" type="ORF">BHE90_004158</name>
</gene>
<protein>
    <submittedName>
        <fullName evidence="2">Uncharacterized protein</fullName>
    </submittedName>
</protein>
<organism evidence="2 3">
    <name type="scientific">Fusarium euwallaceae</name>
    <dbReference type="NCBI Taxonomy" id="1147111"/>
    <lineage>
        <taxon>Eukaryota</taxon>
        <taxon>Fungi</taxon>
        <taxon>Dikarya</taxon>
        <taxon>Ascomycota</taxon>
        <taxon>Pezizomycotina</taxon>
        <taxon>Sordariomycetes</taxon>
        <taxon>Hypocreomycetidae</taxon>
        <taxon>Hypocreales</taxon>
        <taxon>Nectriaceae</taxon>
        <taxon>Fusarium</taxon>
        <taxon>Fusarium solani species complex</taxon>
    </lineage>
</organism>
<dbReference type="EMBL" id="MIKF01000042">
    <property type="protein sequence ID" value="RTE81367.1"/>
    <property type="molecule type" value="Genomic_DNA"/>
</dbReference>
<name>A0A430M049_9HYPO</name>
<sequence length="349" mass="40088">MATTVISLLNQHPTNPVHNTLNQSETKKLWAKSYHPLSKLKVHTVVRGPSSVIANFDEAFLGDYEDETVRLQNPALPSNYRKWRMDSEADGIQWFHTEISNIVLAAFAECPSVIQASHEKPLSETKTDQIVDVSYSIRHGRDRLPIAIGEFKRGLLRAEDWQAGNVKLILQSKLSRELRGYAYLYECPHIFCFDNYTFIMLQFRAKTRDDIKDAKCVVDCWVFPRDNFHGTPLRYALYRLLVQGFRRCQGLRALDVSLFGVRPSRREFYNGRPLWNLPDGLTHSRPWGHTRRVDPAYGAFYWADGDGPAPLLDQNGTQVWDTAAFWEPAEEHAQQDDDSMAREDLYGPA</sequence>
<dbReference type="AlphaFoldDB" id="A0A430M049"/>
<accession>A0A430M049</accession>
<proteinExistence type="predicted"/>
<dbReference type="Proteomes" id="UP000287124">
    <property type="component" value="Unassembled WGS sequence"/>
</dbReference>
<keyword evidence="3" id="KW-1185">Reference proteome</keyword>
<comment type="caution">
    <text evidence="2">The sequence shown here is derived from an EMBL/GenBank/DDBJ whole genome shotgun (WGS) entry which is preliminary data.</text>
</comment>
<feature type="region of interest" description="Disordered" evidence="1">
    <location>
        <begin position="330"/>
        <end position="349"/>
    </location>
</feature>